<dbReference type="EMBL" id="LAZR01063623">
    <property type="protein sequence ID" value="KKK59147.1"/>
    <property type="molecule type" value="Genomic_DNA"/>
</dbReference>
<dbReference type="AlphaFoldDB" id="A0A0F8WQD4"/>
<evidence type="ECO:0000313" key="1">
    <source>
        <dbReference type="EMBL" id="KKK59147.1"/>
    </source>
</evidence>
<gene>
    <name evidence="1" type="ORF">LCGC14_3037290</name>
</gene>
<accession>A0A0F8WQD4</accession>
<organism evidence="1">
    <name type="scientific">marine sediment metagenome</name>
    <dbReference type="NCBI Taxonomy" id="412755"/>
    <lineage>
        <taxon>unclassified sequences</taxon>
        <taxon>metagenomes</taxon>
        <taxon>ecological metagenomes</taxon>
    </lineage>
</organism>
<comment type="caution">
    <text evidence="1">The sequence shown here is derived from an EMBL/GenBank/DDBJ whole genome shotgun (WGS) entry which is preliminary data.</text>
</comment>
<proteinExistence type="predicted"/>
<reference evidence="1" key="1">
    <citation type="journal article" date="2015" name="Nature">
        <title>Complex archaea that bridge the gap between prokaryotes and eukaryotes.</title>
        <authorList>
            <person name="Spang A."/>
            <person name="Saw J.H."/>
            <person name="Jorgensen S.L."/>
            <person name="Zaremba-Niedzwiedzka K."/>
            <person name="Martijn J."/>
            <person name="Lind A.E."/>
            <person name="van Eijk R."/>
            <person name="Schleper C."/>
            <person name="Guy L."/>
            <person name="Ettema T.J."/>
        </authorList>
    </citation>
    <scope>NUCLEOTIDE SEQUENCE</scope>
</reference>
<protein>
    <submittedName>
        <fullName evidence="1">Uncharacterized protein</fullName>
    </submittedName>
</protein>
<name>A0A0F8WQD4_9ZZZZ</name>
<sequence>MAWLIIRVCDDRQGKHTVDVLRKRSKLCDPKTSDVARLAEKHGIEVRVSFQPPPRKEWPWSIVAYTSRSRDGIGRSGGQYVSLAARPKRQAQP</sequence>